<dbReference type="InterPro" id="IPR052402">
    <property type="entry name" value="ADCK_kinase"/>
</dbReference>
<dbReference type="InterPro" id="IPR004147">
    <property type="entry name" value="ABC1_dom"/>
</dbReference>
<keyword evidence="2" id="KW-0812">Transmembrane</keyword>
<dbReference type="AlphaFoldDB" id="A0A9P7AV06"/>
<dbReference type="CDD" id="cd13971">
    <property type="entry name" value="ADCK2-like"/>
    <property type="match status" value="1"/>
</dbReference>
<feature type="transmembrane region" description="Helical" evidence="2">
    <location>
        <begin position="144"/>
        <end position="164"/>
    </location>
</feature>
<evidence type="ECO:0000313" key="5">
    <source>
        <dbReference type="Proteomes" id="UP000719766"/>
    </source>
</evidence>
<sequence length="710" mass="80975">MQFQRIHALPSQMRLLVLSHRLSIVRGSGSSLRHTFQRSQHTALSHLQSFKSPNKSRTRLWRNIAWLIPVTGGVALYLYPRQQLHLPSIFSSPTLIPCTEHDLNVQERDTIIGSPAEPHMSIPSRILSLLQEHLWEPVLTARRFIHLFYLFIPVIITMPMLLIGKPERRYKGDKWGAVWWYEFLVRRMQTAGPTFIKLGQWAASRADLFPSLLCEKMGSLHSRGKPHSLMHTKQVIERAFERPFDEVFEVFNENPIGVGAIAQVYRANLKHDLIPPSYLGPKRQTKSPTGSLAPVILQDPPPSVPTASVAIKVLHPRVAKDIAHDLSIMSFFARVINLFPGMQWLSLPEEVSVFGEMMRRQLDLRIEAENLLTFENNFASRNVPVSFPRPLKTFSTADLLVEEYENALRMEYFLKNGGGPFDDQLATVGLDAFLKMLLLDNFVHSDLHPGNIMIKFTKPPTTRDLLMNLYSSYFPQKGSAEVLVERPLESDEIVVRLRSLRHSREEWQKELRVSSEQGYIPEIVFIDAGLVTTLNAANRKNFLDLFRAIAEFDGYRAGQLMVERCRTPELAIDTETFALKMQHIVLSIKRKTFSLGQIKISDILTDVLTAVRQHHVKMEADFINTVISILLLEGIGRHLDPSLDLFKSALPILRQLGRQMTTQESMTQLPSGNFGALLKVWMWVEARQMASTAFIDVDELVKYDLLVPTV</sequence>
<proteinExistence type="inferred from homology"/>
<evidence type="ECO:0000313" key="4">
    <source>
        <dbReference type="EMBL" id="KAG1795802.1"/>
    </source>
</evidence>
<dbReference type="OrthoDB" id="1290869at2759"/>
<dbReference type="RefSeq" id="XP_041161556.1">
    <property type="nucleotide sequence ID" value="XM_041302735.1"/>
</dbReference>
<evidence type="ECO:0000259" key="3">
    <source>
        <dbReference type="Pfam" id="PF03109"/>
    </source>
</evidence>
<feature type="domain" description="ABC1 atypical kinase-like" evidence="3">
    <location>
        <begin position="220"/>
        <end position="271"/>
    </location>
</feature>
<keyword evidence="5" id="KW-1185">Reference proteome</keyword>
<protein>
    <recommendedName>
        <fullName evidence="3">ABC1 atypical kinase-like domain-containing protein</fullName>
    </recommendedName>
</protein>
<keyword evidence="2" id="KW-1133">Transmembrane helix</keyword>
<keyword evidence="2" id="KW-0472">Membrane</keyword>
<dbReference type="GeneID" id="64596499"/>
<dbReference type="InterPro" id="IPR044095">
    <property type="entry name" value="ADCK2_dom"/>
</dbReference>
<gene>
    <name evidence="4" type="ORF">HD556DRAFT_1364257</name>
</gene>
<dbReference type="PANTHER" id="PTHR45890">
    <property type="entry name" value="AARF DOMAIN CONTAINING KINASE 2 (PREDICTED)"/>
    <property type="match status" value="1"/>
</dbReference>
<reference evidence="4" key="1">
    <citation type="journal article" date="2020" name="New Phytol.">
        <title>Comparative genomics reveals dynamic genome evolution in host specialist ectomycorrhizal fungi.</title>
        <authorList>
            <person name="Lofgren L.A."/>
            <person name="Nguyen N.H."/>
            <person name="Vilgalys R."/>
            <person name="Ruytinx J."/>
            <person name="Liao H.L."/>
            <person name="Branco S."/>
            <person name="Kuo A."/>
            <person name="LaButti K."/>
            <person name="Lipzen A."/>
            <person name="Andreopoulos W."/>
            <person name="Pangilinan J."/>
            <person name="Riley R."/>
            <person name="Hundley H."/>
            <person name="Na H."/>
            <person name="Barry K."/>
            <person name="Grigoriev I.V."/>
            <person name="Stajich J.E."/>
            <person name="Kennedy P.G."/>
        </authorList>
    </citation>
    <scope>NUCLEOTIDE SEQUENCE</scope>
    <source>
        <strain evidence="4">S12</strain>
    </source>
</reference>
<comment type="caution">
    <text evidence="4">The sequence shown here is derived from an EMBL/GenBank/DDBJ whole genome shotgun (WGS) entry which is preliminary data.</text>
</comment>
<dbReference type="GO" id="GO:0005739">
    <property type="term" value="C:mitochondrion"/>
    <property type="evidence" value="ECO:0007669"/>
    <property type="project" value="TreeGrafter"/>
</dbReference>
<feature type="domain" description="ABC1 atypical kinase-like" evidence="3">
    <location>
        <begin position="308"/>
        <end position="455"/>
    </location>
</feature>
<dbReference type="EMBL" id="JABBWE010000021">
    <property type="protein sequence ID" value="KAG1795802.1"/>
    <property type="molecule type" value="Genomic_DNA"/>
</dbReference>
<dbReference type="Proteomes" id="UP000719766">
    <property type="component" value="Unassembled WGS sequence"/>
</dbReference>
<evidence type="ECO:0000256" key="1">
    <source>
        <dbReference type="ARBA" id="ARBA00009670"/>
    </source>
</evidence>
<dbReference type="InterPro" id="IPR011009">
    <property type="entry name" value="Kinase-like_dom_sf"/>
</dbReference>
<accession>A0A9P7AV06</accession>
<dbReference type="PANTHER" id="PTHR45890:SF1">
    <property type="entry name" value="AARF DOMAIN CONTAINING KINASE 2"/>
    <property type="match status" value="1"/>
</dbReference>
<name>A0A9P7AV06_9AGAM</name>
<organism evidence="4 5">
    <name type="scientific">Suillus plorans</name>
    <dbReference type="NCBI Taxonomy" id="116603"/>
    <lineage>
        <taxon>Eukaryota</taxon>
        <taxon>Fungi</taxon>
        <taxon>Dikarya</taxon>
        <taxon>Basidiomycota</taxon>
        <taxon>Agaricomycotina</taxon>
        <taxon>Agaricomycetes</taxon>
        <taxon>Agaricomycetidae</taxon>
        <taxon>Boletales</taxon>
        <taxon>Suillineae</taxon>
        <taxon>Suillaceae</taxon>
        <taxon>Suillus</taxon>
    </lineage>
</organism>
<evidence type="ECO:0000256" key="2">
    <source>
        <dbReference type="SAM" id="Phobius"/>
    </source>
</evidence>
<comment type="similarity">
    <text evidence="1">Belongs to the protein kinase superfamily. ADCK protein kinase family.</text>
</comment>
<dbReference type="Pfam" id="PF03109">
    <property type="entry name" value="ABC1"/>
    <property type="match status" value="2"/>
</dbReference>
<dbReference type="SUPFAM" id="SSF56112">
    <property type="entry name" value="Protein kinase-like (PK-like)"/>
    <property type="match status" value="1"/>
</dbReference>